<accession>A0A6G1BYM2</accession>
<dbReference type="OrthoDB" id="715659at2759"/>
<dbReference type="EMBL" id="SPHZ02000011">
    <property type="protein sequence ID" value="KAF0892473.1"/>
    <property type="molecule type" value="Genomic_DNA"/>
</dbReference>
<keyword evidence="2" id="KW-1185">Reference proteome</keyword>
<feature type="non-terminal residue" evidence="1">
    <location>
        <position position="95"/>
    </location>
</feature>
<evidence type="ECO:0000313" key="2">
    <source>
        <dbReference type="Proteomes" id="UP000479710"/>
    </source>
</evidence>
<organism evidence="1 2">
    <name type="scientific">Oryza meyeriana var. granulata</name>
    <dbReference type="NCBI Taxonomy" id="110450"/>
    <lineage>
        <taxon>Eukaryota</taxon>
        <taxon>Viridiplantae</taxon>
        <taxon>Streptophyta</taxon>
        <taxon>Embryophyta</taxon>
        <taxon>Tracheophyta</taxon>
        <taxon>Spermatophyta</taxon>
        <taxon>Magnoliopsida</taxon>
        <taxon>Liliopsida</taxon>
        <taxon>Poales</taxon>
        <taxon>Poaceae</taxon>
        <taxon>BOP clade</taxon>
        <taxon>Oryzoideae</taxon>
        <taxon>Oryzeae</taxon>
        <taxon>Oryzinae</taxon>
        <taxon>Oryza</taxon>
        <taxon>Oryza meyeriana</taxon>
    </lineage>
</organism>
<sequence length="95" mass="11214">RGKIGFIEWIDNDNPEYDYLPLDESMTQYMARRAEHEQRLELEGADWRNRPLRLSRWRTVQRALVVIVARSSGREGQELCDAEALFVRTFLTTIS</sequence>
<proteinExistence type="predicted"/>
<name>A0A6G1BYM2_9ORYZ</name>
<evidence type="ECO:0000313" key="1">
    <source>
        <dbReference type="EMBL" id="KAF0892473.1"/>
    </source>
</evidence>
<dbReference type="Proteomes" id="UP000479710">
    <property type="component" value="Unassembled WGS sequence"/>
</dbReference>
<protein>
    <submittedName>
        <fullName evidence="1">Uncharacterized protein</fullName>
    </submittedName>
</protein>
<comment type="caution">
    <text evidence="1">The sequence shown here is derived from an EMBL/GenBank/DDBJ whole genome shotgun (WGS) entry which is preliminary data.</text>
</comment>
<gene>
    <name evidence="1" type="ORF">E2562_016781</name>
</gene>
<dbReference type="AlphaFoldDB" id="A0A6G1BYM2"/>
<feature type="non-terminal residue" evidence="1">
    <location>
        <position position="1"/>
    </location>
</feature>
<reference evidence="1 2" key="1">
    <citation type="submission" date="2019-11" db="EMBL/GenBank/DDBJ databases">
        <title>Whole genome sequence of Oryza granulata.</title>
        <authorList>
            <person name="Li W."/>
        </authorList>
    </citation>
    <scope>NUCLEOTIDE SEQUENCE [LARGE SCALE GENOMIC DNA]</scope>
    <source>
        <strain evidence="2">cv. Menghai</strain>
        <tissue evidence="1">Leaf</tissue>
    </source>
</reference>